<protein>
    <submittedName>
        <fullName evidence="4">T9SS type A sorting domain-containing protein</fullName>
    </submittedName>
</protein>
<dbReference type="NCBIfam" id="TIGR04183">
    <property type="entry name" value="Por_Secre_tail"/>
    <property type="match status" value="1"/>
</dbReference>
<evidence type="ECO:0000256" key="1">
    <source>
        <dbReference type="ARBA" id="ARBA00022729"/>
    </source>
</evidence>
<feature type="signal peptide" evidence="2">
    <location>
        <begin position="1"/>
        <end position="21"/>
    </location>
</feature>
<sequence length="273" mass="29295">MKKLYTLLVCLLFLNFTKAQGTIAGWNFNSSNTNATTGTGTLSFIGGTGSVVYINNSGTQALGFADFPALTVGSGTAGIRFATSTVGYAGISISFDTYGHNQSSRWQQYEYTTNGSTWNVLSNNNGGLSSSFTTTTLNFPASCDNNPNFAFRIVSIFNPSGGTQYEQVQGGGYNGSNGKWYFDNVGIAFATLKRTENNISNLKVYPNPATTVVNITSDGYALQTVEIFNVLGKKVATTKVNHDQINVSSLPKGVYMLKISEEGKTATRKIVIE</sequence>
<evidence type="ECO:0000313" key="5">
    <source>
        <dbReference type="Proteomes" id="UP000290283"/>
    </source>
</evidence>
<organism evidence="4 5">
    <name type="scientific">Flavobacterium amnicola</name>
    <dbReference type="NCBI Taxonomy" id="2506422"/>
    <lineage>
        <taxon>Bacteria</taxon>
        <taxon>Pseudomonadati</taxon>
        <taxon>Bacteroidota</taxon>
        <taxon>Flavobacteriia</taxon>
        <taxon>Flavobacteriales</taxon>
        <taxon>Flavobacteriaceae</taxon>
        <taxon>Flavobacterium</taxon>
    </lineage>
</organism>
<dbReference type="InterPro" id="IPR026444">
    <property type="entry name" value="Secre_tail"/>
</dbReference>
<evidence type="ECO:0000256" key="2">
    <source>
        <dbReference type="SAM" id="SignalP"/>
    </source>
</evidence>
<dbReference type="Proteomes" id="UP000290283">
    <property type="component" value="Unassembled WGS sequence"/>
</dbReference>
<dbReference type="AlphaFoldDB" id="A0A4Q1K587"/>
<comment type="caution">
    <text evidence="4">The sequence shown here is derived from an EMBL/GenBank/DDBJ whole genome shotgun (WGS) entry which is preliminary data.</text>
</comment>
<evidence type="ECO:0000259" key="3">
    <source>
        <dbReference type="Pfam" id="PF18962"/>
    </source>
</evidence>
<proteinExistence type="predicted"/>
<keyword evidence="5" id="KW-1185">Reference proteome</keyword>
<dbReference type="RefSeq" id="WP_129433957.1">
    <property type="nucleotide sequence ID" value="NZ_SBKO01000001.1"/>
</dbReference>
<dbReference type="OrthoDB" id="1056765at2"/>
<feature type="domain" description="Secretion system C-terminal sorting" evidence="3">
    <location>
        <begin position="204"/>
        <end position="272"/>
    </location>
</feature>
<dbReference type="EMBL" id="SBKO01000001">
    <property type="protein sequence ID" value="RXR20752.1"/>
    <property type="molecule type" value="Genomic_DNA"/>
</dbReference>
<feature type="chain" id="PRO_5020354444" evidence="2">
    <location>
        <begin position="22"/>
        <end position="273"/>
    </location>
</feature>
<keyword evidence="1 2" id="KW-0732">Signal</keyword>
<accession>A0A4Q1K587</accession>
<evidence type="ECO:0000313" key="4">
    <source>
        <dbReference type="EMBL" id="RXR20752.1"/>
    </source>
</evidence>
<name>A0A4Q1K587_9FLAO</name>
<gene>
    <name evidence="4" type="ORF">EQG63_02115</name>
</gene>
<reference evidence="5" key="1">
    <citation type="submission" date="2019-01" db="EMBL/GenBank/DDBJ databases">
        <title>Cytophagaceae bacterium strain CAR-16.</title>
        <authorList>
            <person name="Chen W.-M."/>
        </authorList>
    </citation>
    <scope>NUCLEOTIDE SEQUENCE [LARGE SCALE GENOMIC DNA]</scope>
    <source>
        <strain evidence="5">LLJ-11</strain>
    </source>
</reference>
<dbReference type="Pfam" id="PF18962">
    <property type="entry name" value="Por_Secre_tail"/>
    <property type="match status" value="1"/>
</dbReference>